<accession>A0A081ND27</accession>
<proteinExistence type="inferred from homology"/>
<dbReference type="GO" id="GO:0005829">
    <property type="term" value="C:cytosol"/>
    <property type="evidence" value="ECO:0007669"/>
    <property type="project" value="TreeGrafter"/>
</dbReference>
<dbReference type="NCBIfam" id="NF004238">
    <property type="entry name" value="PRK05682.1-1"/>
    <property type="match status" value="1"/>
</dbReference>
<comment type="similarity">
    <text evidence="2 5">Belongs to the flagella basal body rod proteins family.</text>
</comment>
<dbReference type="Pfam" id="PF06429">
    <property type="entry name" value="Flg_bbr_C"/>
    <property type="match status" value="1"/>
</dbReference>
<evidence type="ECO:0000259" key="7">
    <source>
        <dbReference type="Pfam" id="PF06429"/>
    </source>
</evidence>
<dbReference type="STRING" id="1137799.GZ78_20940"/>
<dbReference type="eggNOG" id="COG1749">
    <property type="taxonomic scope" value="Bacteria"/>
</dbReference>
<dbReference type="GO" id="GO:0009425">
    <property type="term" value="C:bacterial-type flagellum basal body"/>
    <property type="evidence" value="ECO:0007669"/>
    <property type="project" value="UniProtKB-SubCell"/>
</dbReference>
<sequence>MSFGIGLSGLNAARQDLDVISNNIANSNTVGFKSSRTEFADLYASSVGGSASKGTGVQLANTAQQFSQGDRINTENSLDMMITGNGYFVVDQNGEKSFTRAGYFALDAEKNVVNNQGLNLQGYAADASGNILPGTLADLKISQSELPATATTNVTGAANLDSRNTVPSVGTFNPSDPNSYNSTMAFNVYDSQGNPHTLSMYFVKDSTPNQWTVNFQFDNATINNAGGTPIGSQTIAFNSSGQLLSGGTFSIPVPEATNASLVGVADMTMNLDLGSFSQLGSDFTVNKATQDGFPPGQLTGLEVSKDGVLKALYSNGQNAVQGQIVLASFPNDNGLIPSGDSLWSASFSSGSPLFGSAGKGSMGNLQSAALEQSNVDLSRELVRLIEAQRNYQANAKTIETSSSLTQTLMQII</sequence>
<comment type="function">
    <text evidence="5">A flexible structure which links the flagellar filament to the drive apparatus in the basal body.</text>
</comment>
<organism evidence="10 11">
    <name type="scientific">Endozoicomonas numazuensis</name>
    <dbReference type="NCBI Taxonomy" id="1137799"/>
    <lineage>
        <taxon>Bacteria</taxon>
        <taxon>Pseudomonadati</taxon>
        <taxon>Pseudomonadota</taxon>
        <taxon>Gammaproteobacteria</taxon>
        <taxon>Oceanospirillales</taxon>
        <taxon>Endozoicomonadaceae</taxon>
        <taxon>Endozoicomonas</taxon>
    </lineage>
</organism>
<evidence type="ECO:0000259" key="9">
    <source>
        <dbReference type="Pfam" id="PF22692"/>
    </source>
</evidence>
<dbReference type="GO" id="GO:0071978">
    <property type="term" value="P:bacterial-type flagellum-dependent swarming motility"/>
    <property type="evidence" value="ECO:0007669"/>
    <property type="project" value="TreeGrafter"/>
</dbReference>
<evidence type="ECO:0000256" key="5">
    <source>
        <dbReference type="RuleBase" id="RU362116"/>
    </source>
</evidence>
<dbReference type="InterPro" id="IPR037058">
    <property type="entry name" value="Falgellar_hook_FlgE_sf"/>
</dbReference>
<keyword evidence="11" id="KW-1185">Reference proteome</keyword>
<protein>
    <recommendedName>
        <fullName evidence="3 5">Flagellar hook protein FlgE</fullName>
    </recommendedName>
</protein>
<comment type="caution">
    <text evidence="10">The sequence shown here is derived from an EMBL/GenBank/DDBJ whole genome shotgun (WGS) entry which is preliminary data.</text>
</comment>
<evidence type="ECO:0000259" key="8">
    <source>
        <dbReference type="Pfam" id="PF07559"/>
    </source>
</evidence>
<comment type="subcellular location">
    <subcellularLocation>
        <location evidence="1 5">Bacterial flagellum basal body</location>
    </subcellularLocation>
</comment>
<dbReference type="EMBL" id="JOKH01000005">
    <property type="protein sequence ID" value="KEQ16350.1"/>
    <property type="molecule type" value="Genomic_DNA"/>
</dbReference>
<dbReference type="InterPro" id="IPR010930">
    <property type="entry name" value="Flg_bb/hook_C_dom"/>
</dbReference>
<dbReference type="SUPFAM" id="SSF117143">
    <property type="entry name" value="Flagellar hook protein flgE"/>
    <property type="match status" value="1"/>
</dbReference>
<evidence type="ECO:0000259" key="6">
    <source>
        <dbReference type="Pfam" id="PF00460"/>
    </source>
</evidence>
<dbReference type="InterPro" id="IPR011491">
    <property type="entry name" value="FlgE_D2"/>
</dbReference>
<evidence type="ECO:0000313" key="10">
    <source>
        <dbReference type="EMBL" id="KEQ16350.1"/>
    </source>
</evidence>
<dbReference type="PANTHER" id="PTHR30435:SF1">
    <property type="entry name" value="FLAGELLAR HOOK PROTEIN FLGE"/>
    <property type="match status" value="1"/>
</dbReference>
<dbReference type="Pfam" id="PF22692">
    <property type="entry name" value="LlgE_F_G_D1"/>
    <property type="match status" value="1"/>
</dbReference>
<feature type="domain" description="Flagellar hook protein FlgE D2" evidence="8">
    <location>
        <begin position="159"/>
        <end position="293"/>
    </location>
</feature>
<evidence type="ECO:0000256" key="2">
    <source>
        <dbReference type="ARBA" id="ARBA00009677"/>
    </source>
</evidence>
<dbReference type="Pfam" id="PF07559">
    <property type="entry name" value="FlgE_D2"/>
    <property type="match status" value="1"/>
</dbReference>
<dbReference type="InterPro" id="IPR020013">
    <property type="entry name" value="Flagellar_FlgE/F/G"/>
</dbReference>
<name>A0A081ND27_9GAMM</name>
<dbReference type="Proteomes" id="UP000028073">
    <property type="component" value="Unassembled WGS sequence"/>
</dbReference>
<dbReference type="InterPro" id="IPR037925">
    <property type="entry name" value="FlgE/F/G-like"/>
</dbReference>
<dbReference type="OrthoDB" id="8578401at2"/>
<dbReference type="Gene3D" id="2.60.98.20">
    <property type="entry name" value="Flagellar hook protein FlgE"/>
    <property type="match status" value="1"/>
</dbReference>
<dbReference type="RefSeq" id="WP_034839789.1">
    <property type="nucleotide sequence ID" value="NZ_JOKH01000005.1"/>
</dbReference>
<evidence type="ECO:0000313" key="11">
    <source>
        <dbReference type="Proteomes" id="UP000028073"/>
    </source>
</evidence>
<dbReference type="Pfam" id="PF00460">
    <property type="entry name" value="Flg_bb_rod"/>
    <property type="match status" value="1"/>
</dbReference>
<dbReference type="InterPro" id="IPR053967">
    <property type="entry name" value="LlgE_F_G-like_D1"/>
</dbReference>
<reference evidence="10 11" key="1">
    <citation type="submission" date="2014-06" db="EMBL/GenBank/DDBJ databases">
        <title>Whole Genome Sequences of Three Symbiotic Endozoicomonas Bacteria.</title>
        <authorList>
            <person name="Neave M.J."/>
            <person name="Apprill A."/>
            <person name="Voolstra C.R."/>
        </authorList>
    </citation>
    <scope>NUCLEOTIDE SEQUENCE [LARGE SCALE GENOMIC DNA]</scope>
    <source>
        <strain evidence="10 11">DSM 25634</strain>
    </source>
</reference>
<evidence type="ECO:0000256" key="4">
    <source>
        <dbReference type="ARBA" id="ARBA00023143"/>
    </source>
</evidence>
<feature type="domain" description="Flagellar basal body rod protein N-terminal" evidence="6">
    <location>
        <begin position="6"/>
        <end position="33"/>
    </location>
</feature>
<dbReference type="InterPro" id="IPR019776">
    <property type="entry name" value="Flagellar_basal_body_rod_CS"/>
</dbReference>
<evidence type="ECO:0000256" key="1">
    <source>
        <dbReference type="ARBA" id="ARBA00004117"/>
    </source>
</evidence>
<dbReference type="GO" id="GO:0009424">
    <property type="term" value="C:bacterial-type flagellum hook"/>
    <property type="evidence" value="ECO:0007669"/>
    <property type="project" value="TreeGrafter"/>
</dbReference>
<feature type="domain" description="Flagellar hook protein FlgE/F/G-like D1" evidence="9">
    <location>
        <begin position="81"/>
        <end position="142"/>
    </location>
</feature>
<dbReference type="AlphaFoldDB" id="A0A081ND27"/>
<keyword evidence="4 5" id="KW-0975">Bacterial flagellum</keyword>
<dbReference type="PROSITE" id="PS00588">
    <property type="entry name" value="FLAGELLA_BB_ROD"/>
    <property type="match status" value="1"/>
</dbReference>
<evidence type="ECO:0000256" key="3">
    <source>
        <dbReference type="ARBA" id="ARBA00019015"/>
    </source>
</evidence>
<dbReference type="PANTHER" id="PTHR30435">
    <property type="entry name" value="FLAGELLAR PROTEIN"/>
    <property type="match status" value="1"/>
</dbReference>
<dbReference type="NCBIfam" id="TIGR03506">
    <property type="entry name" value="FlgEFG_subfam"/>
    <property type="match status" value="1"/>
</dbReference>
<dbReference type="InterPro" id="IPR001444">
    <property type="entry name" value="Flag_bb_rod_N"/>
</dbReference>
<feature type="domain" description="Flagellar basal-body/hook protein C-terminal" evidence="7">
    <location>
        <begin position="366"/>
        <end position="411"/>
    </location>
</feature>
<gene>
    <name evidence="10" type="ORF">GZ78_20940</name>
</gene>